<dbReference type="Gene3D" id="3.20.20.80">
    <property type="entry name" value="Glycosidases"/>
    <property type="match status" value="1"/>
</dbReference>
<proteinExistence type="inferred from homology"/>
<organism evidence="2 3">
    <name type="scientific">Candidatus Avoscillospira stercoripullorum</name>
    <dbReference type="NCBI Taxonomy" id="2840709"/>
    <lineage>
        <taxon>Bacteria</taxon>
        <taxon>Bacillati</taxon>
        <taxon>Bacillota</taxon>
        <taxon>Clostridia</taxon>
        <taxon>Eubacteriales</taxon>
        <taxon>Oscillospiraceae</taxon>
        <taxon>Oscillospiraceae incertae sedis</taxon>
        <taxon>Candidatus Avoscillospira</taxon>
    </lineage>
</organism>
<dbReference type="PANTHER" id="PTHR34135">
    <property type="entry name" value="LYSOZYME"/>
    <property type="match status" value="1"/>
</dbReference>
<comment type="similarity">
    <text evidence="1">Belongs to the glycosyl hydrolase 25 family.</text>
</comment>
<dbReference type="AlphaFoldDB" id="A0A9D1AAM0"/>
<evidence type="ECO:0000256" key="1">
    <source>
        <dbReference type="ARBA" id="ARBA00010646"/>
    </source>
</evidence>
<dbReference type="InterPro" id="IPR017853">
    <property type="entry name" value="GH"/>
</dbReference>
<reference evidence="2" key="1">
    <citation type="submission" date="2020-10" db="EMBL/GenBank/DDBJ databases">
        <authorList>
            <person name="Gilroy R."/>
        </authorList>
    </citation>
    <scope>NUCLEOTIDE SEQUENCE</scope>
    <source>
        <strain evidence="2">ChiHjej9B8-7071</strain>
    </source>
</reference>
<dbReference type="InterPro" id="IPR002053">
    <property type="entry name" value="Glyco_hydro_25"/>
</dbReference>
<comment type="caution">
    <text evidence="2">The sequence shown here is derived from an EMBL/GenBank/DDBJ whole genome shotgun (WGS) entry which is preliminary data.</text>
</comment>
<dbReference type="Proteomes" id="UP000824258">
    <property type="component" value="Unassembled WGS sequence"/>
</dbReference>
<dbReference type="EMBL" id="DVGD01000230">
    <property type="protein sequence ID" value="HIR10143.1"/>
    <property type="molecule type" value="Genomic_DNA"/>
</dbReference>
<dbReference type="PROSITE" id="PS51904">
    <property type="entry name" value="GLYCOSYL_HYDROL_F25_2"/>
    <property type="match status" value="1"/>
</dbReference>
<evidence type="ECO:0000313" key="3">
    <source>
        <dbReference type="Proteomes" id="UP000824258"/>
    </source>
</evidence>
<keyword evidence="2" id="KW-0378">Hydrolase</keyword>
<dbReference type="GO" id="GO:0016998">
    <property type="term" value="P:cell wall macromolecule catabolic process"/>
    <property type="evidence" value="ECO:0007669"/>
    <property type="project" value="InterPro"/>
</dbReference>
<dbReference type="GO" id="GO:0016052">
    <property type="term" value="P:carbohydrate catabolic process"/>
    <property type="evidence" value="ECO:0007669"/>
    <property type="project" value="TreeGrafter"/>
</dbReference>
<protein>
    <submittedName>
        <fullName evidence="2">Glycoside hydrolase family 25 protein</fullName>
    </submittedName>
</protein>
<gene>
    <name evidence="2" type="ORF">IAA70_07045</name>
</gene>
<dbReference type="GO" id="GO:0009253">
    <property type="term" value="P:peptidoglycan catabolic process"/>
    <property type="evidence" value="ECO:0007669"/>
    <property type="project" value="InterPro"/>
</dbReference>
<reference evidence="2" key="2">
    <citation type="journal article" date="2021" name="PeerJ">
        <title>Extensive microbial diversity within the chicken gut microbiome revealed by metagenomics and culture.</title>
        <authorList>
            <person name="Gilroy R."/>
            <person name="Ravi A."/>
            <person name="Getino M."/>
            <person name="Pursley I."/>
            <person name="Horton D.L."/>
            <person name="Alikhan N.F."/>
            <person name="Baker D."/>
            <person name="Gharbi K."/>
            <person name="Hall N."/>
            <person name="Watson M."/>
            <person name="Adriaenssens E.M."/>
            <person name="Foster-Nyarko E."/>
            <person name="Jarju S."/>
            <person name="Secka A."/>
            <person name="Antonio M."/>
            <person name="Oren A."/>
            <person name="Chaudhuri R.R."/>
            <person name="La Ragione R."/>
            <person name="Hildebrand F."/>
            <person name="Pallen M.J."/>
        </authorList>
    </citation>
    <scope>NUCLEOTIDE SEQUENCE</scope>
    <source>
        <strain evidence="2">ChiHjej9B8-7071</strain>
    </source>
</reference>
<name>A0A9D1AAM0_9FIRM</name>
<dbReference type="GO" id="GO:0003796">
    <property type="term" value="F:lysozyme activity"/>
    <property type="evidence" value="ECO:0007669"/>
    <property type="project" value="InterPro"/>
</dbReference>
<accession>A0A9D1AAM0</accession>
<dbReference type="SUPFAM" id="SSF51445">
    <property type="entry name" value="(Trans)glycosidases"/>
    <property type="match status" value="1"/>
</dbReference>
<sequence length="301" mass="34311">MKERKRRSRGLTIILLLLSLLLVAAIAWGVLSGIKTLFHYSDTAQIGKTDETLEDDPTIEQEVEESIIPDALEGLPRNRYEPEKFFEQDGIRYYESDTCEGVPGIDVSSHQGEIDWQQVKEAGIEFAIIRLGYRGYVTGELALDEFFVRNIEGAQAAGIDVGVYFFSQALTEEEAVEEADFVLKELEPYHITYPVIFDWEEVSSTSARTNEMNMLLLTACAKAFCERVEEAGLRGGIYFNQAYGYQQFNLLSLKDHIFWLAQYEQTPTFVYDFQMWQYTNEGAVPGISTNVDLNICFWSKS</sequence>
<dbReference type="PANTHER" id="PTHR34135:SF2">
    <property type="entry name" value="LYSOZYME"/>
    <property type="match status" value="1"/>
</dbReference>
<dbReference type="Pfam" id="PF01183">
    <property type="entry name" value="Glyco_hydro_25"/>
    <property type="match status" value="1"/>
</dbReference>
<evidence type="ECO:0000313" key="2">
    <source>
        <dbReference type="EMBL" id="HIR10143.1"/>
    </source>
</evidence>
<dbReference type="CDD" id="cd06414">
    <property type="entry name" value="GH25_LytC-like"/>
    <property type="match status" value="1"/>
</dbReference>